<evidence type="ECO:0000313" key="2">
    <source>
        <dbReference type="Proteomes" id="UP001305414"/>
    </source>
</evidence>
<dbReference type="EMBL" id="JAWHQM010000003">
    <property type="protein sequence ID" value="KAK5626579.1"/>
    <property type="molecule type" value="Genomic_DNA"/>
</dbReference>
<sequence>MVDLAIGLLRSSNGSRAEELVSWDFGGKAAWREDVAGGWREGFIESVEAVAERWRIERGLPKNFRRVQKEEAAAAAAAAKE</sequence>
<evidence type="ECO:0000313" key="1">
    <source>
        <dbReference type="EMBL" id="KAK5626579.1"/>
    </source>
</evidence>
<keyword evidence="2" id="KW-1185">Reference proteome</keyword>
<accession>A0AAN7UIS5</accession>
<reference evidence="1 2" key="1">
    <citation type="submission" date="2023-10" db="EMBL/GenBank/DDBJ databases">
        <title>Draft genome sequence of Xylaria bambusicola isolate GMP-LS, the root and basal stem rot pathogen of sugarcane in Indonesia.</title>
        <authorList>
            <person name="Selvaraj P."/>
            <person name="Muralishankar V."/>
            <person name="Muruganantham S."/>
            <person name="Sp S."/>
            <person name="Haryani S."/>
            <person name="Lau K.J.X."/>
            <person name="Naqvi N.I."/>
        </authorList>
    </citation>
    <scope>NUCLEOTIDE SEQUENCE [LARGE SCALE GENOMIC DNA]</scope>
    <source>
        <strain evidence="1">GMP-LS</strain>
    </source>
</reference>
<dbReference type="Proteomes" id="UP001305414">
    <property type="component" value="Unassembled WGS sequence"/>
</dbReference>
<protein>
    <submittedName>
        <fullName evidence="1">Uncharacterized protein</fullName>
    </submittedName>
</protein>
<name>A0AAN7UIS5_9PEZI</name>
<proteinExistence type="predicted"/>
<dbReference type="AlphaFoldDB" id="A0AAN7UIS5"/>
<organism evidence="1 2">
    <name type="scientific">Xylaria bambusicola</name>
    <dbReference type="NCBI Taxonomy" id="326684"/>
    <lineage>
        <taxon>Eukaryota</taxon>
        <taxon>Fungi</taxon>
        <taxon>Dikarya</taxon>
        <taxon>Ascomycota</taxon>
        <taxon>Pezizomycotina</taxon>
        <taxon>Sordariomycetes</taxon>
        <taxon>Xylariomycetidae</taxon>
        <taxon>Xylariales</taxon>
        <taxon>Xylariaceae</taxon>
        <taxon>Xylaria</taxon>
    </lineage>
</organism>
<comment type="caution">
    <text evidence="1">The sequence shown here is derived from an EMBL/GenBank/DDBJ whole genome shotgun (WGS) entry which is preliminary data.</text>
</comment>
<gene>
    <name evidence="1" type="ORF">RRF57_002294</name>
</gene>